<feature type="compositionally biased region" description="Low complexity" evidence="3">
    <location>
        <begin position="330"/>
        <end position="344"/>
    </location>
</feature>
<proteinExistence type="predicted"/>
<dbReference type="SUPFAM" id="SSF54928">
    <property type="entry name" value="RNA-binding domain, RBD"/>
    <property type="match status" value="2"/>
</dbReference>
<dbReference type="VEuPathDB" id="FungiDB:PSHT_12237"/>
<evidence type="ECO:0000256" key="1">
    <source>
        <dbReference type="ARBA" id="ARBA00022884"/>
    </source>
</evidence>
<feature type="region of interest" description="Disordered" evidence="3">
    <location>
        <begin position="384"/>
        <end position="459"/>
    </location>
</feature>
<feature type="compositionally biased region" description="Polar residues" evidence="3">
    <location>
        <begin position="263"/>
        <end position="276"/>
    </location>
</feature>
<feature type="compositionally biased region" description="Polar residues" evidence="3">
    <location>
        <begin position="226"/>
        <end position="239"/>
    </location>
</feature>
<feature type="domain" description="RRM" evidence="4">
    <location>
        <begin position="34"/>
        <end position="111"/>
    </location>
</feature>
<keyword evidence="6" id="KW-1185">Reference proteome</keyword>
<dbReference type="PANTHER" id="PTHR23003">
    <property type="entry name" value="RNA RECOGNITION MOTIF RRM DOMAIN CONTAINING PROTEIN"/>
    <property type="match status" value="1"/>
</dbReference>
<evidence type="ECO:0000256" key="3">
    <source>
        <dbReference type="SAM" id="MobiDB-lite"/>
    </source>
</evidence>
<feature type="compositionally biased region" description="Low complexity" evidence="3">
    <location>
        <begin position="152"/>
        <end position="172"/>
    </location>
</feature>
<dbReference type="InterPro" id="IPR000504">
    <property type="entry name" value="RRM_dom"/>
</dbReference>
<sequence length="999" mass="108474">MQSIRYPQPYMVLPSQLHPSHHSHHPPPAQDSRTQLFVNNLPFRVRWQDLKDLFRKAGTVLRADVSLTPDNRSKGFGTVLFANRNDACKAVEIYNGFSWQTRILDVKLDQQDPTGALGMAAAAAATACPVPPPQQHQQYHHHHQQQHHHHQQQQQHQHQQQQHHQQQQQQQHQHQHQHHQNHHQQYQQIAAVFHQNNNTAIQPQNSVLLLPSSDGHPSSAHLHNRNGLSGTSITTSAVDSHSPAHPSSIIPTSSPNPSPAGQLPNSEPLNISTNKPVHSYQKHQHSQSLIPLSDPSLNLSKSVFNPTLRSSTHRPSRSVQLSHPHPPSQSAPSPSTSASQSPSSRPLDVHQPAFRPAGSSLNQALAHLQISRPQTIAALPSVTISSAPPESSSSASSAPVDTSSPGSSPAGSVAQHYSGGTHSKSSSLIDINSSHDGSNTHHSSLPPFQQYGPPNSYPPYNLSGPAFNHASYSIMHGQHPPSRLLFVGNLPFNLQWQDLKDLFRQAGNILRADVAATAEGRSRGFGTVLFATADDALKALEMYDGYEIKGRALKVRFDQANSLPSFGGIAVGPWSEPPVINPPNFYPIHYGQHQPNHSRIQESIQQVGERGEQSQIDCTVIHPTAPADLYTSEDFSTYGSTTSAEEKRDEPQGELWAPEPVRPIVRISVPTIVPPALSPIASRRSSYFKPPNGSSEYSQTSSESGQGTSSRLGTGPEPIGHPANQPRPQTIPMPPPYAPGLVSPALPKTIQMTPSMPAFSFQPFMPATPPLLPNFFSPGIGPPPTPLYGRDGRTPPPAHVKPAHSPLGYNPMFVSEQDKDDVSAIDHDRHPRAVKEEEDCVDEHSSSESKTINSNVDWGYQSASVANNRRTSLFVGRAGATQGAPTAARLVPRGGFAGRRLLGVGEDDEDGLGSECASRRASFDVSSLLNCQQASPPAKITKQRPSDILISTSDNDISKPIDDALVSLPPPPPPSDQNIKERADLVGLGFVDSIWTDKQ</sequence>
<dbReference type="FunFam" id="3.30.70.330:FF:000145">
    <property type="entry name" value="Putative RNP domain-containing protein"/>
    <property type="match status" value="2"/>
</dbReference>
<feature type="compositionally biased region" description="Low complexity" evidence="3">
    <location>
        <begin position="240"/>
        <end position="255"/>
    </location>
</feature>
<feature type="region of interest" description="Disordered" evidence="3">
    <location>
        <begin position="208"/>
        <end position="355"/>
    </location>
</feature>
<dbReference type="GO" id="GO:0005634">
    <property type="term" value="C:nucleus"/>
    <property type="evidence" value="ECO:0007669"/>
    <property type="project" value="TreeGrafter"/>
</dbReference>
<name>A0A2S4UXW0_9BASI</name>
<comment type="caution">
    <text evidence="5">The sequence shown here is derived from an EMBL/GenBank/DDBJ whole genome shotgun (WGS) entry which is preliminary data.</text>
</comment>
<dbReference type="GO" id="GO:0005737">
    <property type="term" value="C:cytoplasm"/>
    <property type="evidence" value="ECO:0007669"/>
    <property type="project" value="TreeGrafter"/>
</dbReference>
<organism evidence="5 6">
    <name type="scientific">Puccinia striiformis</name>
    <dbReference type="NCBI Taxonomy" id="27350"/>
    <lineage>
        <taxon>Eukaryota</taxon>
        <taxon>Fungi</taxon>
        <taxon>Dikarya</taxon>
        <taxon>Basidiomycota</taxon>
        <taxon>Pucciniomycotina</taxon>
        <taxon>Pucciniomycetes</taxon>
        <taxon>Pucciniales</taxon>
        <taxon>Pucciniaceae</taxon>
        <taxon>Puccinia</taxon>
    </lineage>
</organism>
<feature type="region of interest" description="Disordered" evidence="3">
    <location>
        <begin position="629"/>
        <end position="659"/>
    </location>
</feature>
<dbReference type="Gene3D" id="3.30.70.330">
    <property type="match status" value="2"/>
</dbReference>
<gene>
    <name evidence="5" type="ORF">PSHT_12237</name>
</gene>
<dbReference type="Proteomes" id="UP000238274">
    <property type="component" value="Unassembled WGS sequence"/>
</dbReference>
<feature type="compositionally biased region" description="Low complexity" evidence="3">
    <location>
        <begin position="694"/>
        <end position="710"/>
    </location>
</feature>
<feature type="region of interest" description="Disordered" evidence="3">
    <location>
        <begin position="682"/>
        <end position="734"/>
    </location>
</feature>
<dbReference type="PANTHER" id="PTHR23003:SF64">
    <property type="entry name" value="RRM DOMAIN-CONTAINING PROTEIN"/>
    <property type="match status" value="1"/>
</dbReference>
<dbReference type="GO" id="GO:1990904">
    <property type="term" value="C:ribonucleoprotein complex"/>
    <property type="evidence" value="ECO:0007669"/>
    <property type="project" value="TreeGrafter"/>
</dbReference>
<keyword evidence="1 2" id="KW-0694">RNA-binding</keyword>
<reference evidence="6" key="3">
    <citation type="journal article" date="2018" name="Mol. Plant Microbe Interact.">
        <title>Genome sequence resources for the wheat stripe rust pathogen (Puccinia striiformis f. sp. tritici) and the barley stripe rust pathogen (Puccinia striiformis f. sp. hordei).</title>
        <authorList>
            <person name="Xia C."/>
            <person name="Wang M."/>
            <person name="Yin C."/>
            <person name="Cornejo O.E."/>
            <person name="Hulbert S.H."/>
            <person name="Chen X."/>
        </authorList>
    </citation>
    <scope>NUCLEOTIDE SEQUENCE [LARGE SCALE GENOMIC DNA]</scope>
    <source>
        <strain evidence="6">93TX-2</strain>
    </source>
</reference>
<dbReference type="OrthoDB" id="2507279at2759"/>
<feature type="region of interest" description="Disordered" evidence="3">
    <location>
        <begin position="953"/>
        <end position="978"/>
    </location>
</feature>
<dbReference type="GO" id="GO:0003729">
    <property type="term" value="F:mRNA binding"/>
    <property type="evidence" value="ECO:0007669"/>
    <property type="project" value="TreeGrafter"/>
</dbReference>
<feature type="compositionally biased region" description="Low complexity" evidence="3">
    <location>
        <begin position="422"/>
        <end position="436"/>
    </location>
</feature>
<feature type="domain" description="RRM" evidence="4">
    <location>
        <begin position="483"/>
        <end position="560"/>
    </location>
</feature>
<dbReference type="PROSITE" id="PS50102">
    <property type="entry name" value="RRM"/>
    <property type="match status" value="2"/>
</dbReference>
<reference evidence="6" key="2">
    <citation type="journal article" date="2018" name="BMC Genomics">
        <title>Genomic insights into host adaptation between the wheat stripe rust pathogen (Puccinia striiformis f. sp. tritici) and the barley stripe rust pathogen (Puccinia striiformis f. sp. hordei).</title>
        <authorList>
            <person name="Xia C."/>
            <person name="Wang M."/>
            <person name="Yin C."/>
            <person name="Cornejo O.E."/>
            <person name="Hulbert S.H."/>
            <person name="Chen X."/>
        </authorList>
    </citation>
    <scope>NUCLEOTIDE SEQUENCE [LARGE SCALE GENOMIC DNA]</scope>
    <source>
        <strain evidence="6">93TX-2</strain>
    </source>
</reference>
<feature type="compositionally biased region" description="Basic residues" evidence="3">
    <location>
        <begin position="173"/>
        <end position="182"/>
    </location>
</feature>
<feature type="compositionally biased region" description="Low complexity" evidence="3">
    <location>
        <begin position="385"/>
        <end position="414"/>
    </location>
</feature>
<dbReference type="Pfam" id="PF00076">
    <property type="entry name" value="RRM_1"/>
    <property type="match status" value="2"/>
</dbReference>
<feature type="region of interest" description="Disordered" evidence="3">
    <location>
        <begin position="833"/>
        <end position="853"/>
    </location>
</feature>
<feature type="compositionally biased region" description="Polar residues" evidence="3">
    <location>
        <begin position="286"/>
        <end position="310"/>
    </location>
</feature>
<feature type="compositionally biased region" description="Polar residues" evidence="3">
    <location>
        <begin position="633"/>
        <end position="643"/>
    </location>
</feature>
<evidence type="ECO:0000259" key="4">
    <source>
        <dbReference type="PROSITE" id="PS50102"/>
    </source>
</evidence>
<feature type="region of interest" description="Disordered" evidence="3">
    <location>
        <begin position="126"/>
        <end position="185"/>
    </location>
</feature>
<accession>A0A2S4UXW0</accession>
<evidence type="ECO:0000256" key="2">
    <source>
        <dbReference type="PROSITE-ProRule" id="PRU00176"/>
    </source>
</evidence>
<feature type="compositionally biased region" description="Basic residues" evidence="3">
    <location>
        <begin position="138"/>
        <end position="151"/>
    </location>
</feature>
<dbReference type="EMBL" id="PKSM01000220">
    <property type="protein sequence ID" value="POW02107.1"/>
    <property type="molecule type" value="Genomic_DNA"/>
</dbReference>
<dbReference type="VEuPathDB" id="FungiDB:PSTT_02428"/>
<evidence type="ECO:0000313" key="5">
    <source>
        <dbReference type="EMBL" id="POW02107.1"/>
    </source>
</evidence>
<evidence type="ECO:0000313" key="6">
    <source>
        <dbReference type="Proteomes" id="UP000238274"/>
    </source>
</evidence>
<dbReference type="InterPro" id="IPR050374">
    <property type="entry name" value="RRT5_SRSF_SR"/>
</dbReference>
<reference evidence="5 6" key="1">
    <citation type="submission" date="2017-12" db="EMBL/GenBank/DDBJ databases">
        <title>Gene loss provides genomic basis for host adaptation in cereal stripe rust fungi.</title>
        <authorList>
            <person name="Xia C."/>
        </authorList>
    </citation>
    <scope>NUCLEOTIDE SEQUENCE [LARGE SCALE GENOMIC DNA]</scope>
    <source>
        <strain evidence="5 6">93TX-2</strain>
    </source>
</reference>
<dbReference type="InterPro" id="IPR012677">
    <property type="entry name" value="Nucleotide-bd_a/b_plait_sf"/>
</dbReference>
<protein>
    <recommendedName>
        <fullName evidence="4">RRM domain-containing protein</fullName>
    </recommendedName>
</protein>
<dbReference type="InterPro" id="IPR035979">
    <property type="entry name" value="RBD_domain_sf"/>
</dbReference>
<dbReference type="SMART" id="SM00360">
    <property type="entry name" value="RRM"/>
    <property type="match status" value="2"/>
</dbReference>
<dbReference type="AlphaFoldDB" id="A0A2S4UXW0"/>